<evidence type="ECO:0000313" key="4">
    <source>
        <dbReference type="EMBL" id="KAL2721377.1"/>
    </source>
</evidence>
<evidence type="ECO:0000313" key="5">
    <source>
        <dbReference type="Proteomes" id="UP001607303"/>
    </source>
</evidence>
<dbReference type="EMBL" id="JAYRBN010000116">
    <property type="protein sequence ID" value="KAL2721377.1"/>
    <property type="molecule type" value="Genomic_DNA"/>
</dbReference>
<feature type="domain" description="RRM" evidence="3">
    <location>
        <begin position="12"/>
        <end position="50"/>
    </location>
</feature>
<evidence type="ECO:0000259" key="3">
    <source>
        <dbReference type="Pfam" id="PF00076"/>
    </source>
</evidence>
<dbReference type="GO" id="GO:0003723">
    <property type="term" value="F:RNA binding"/>
    <property type="evidence" value="ECO:0007669"/>
    <property type="project" value="UniProtKB-KW"/>
</dbReference>
<reference evidence="4 5" key="1">
    <citation type="journal article" date="2024" name="Ann. Entomol. Soc. Am.">
        <title>Genomic analyses of the southern and eastern yellowjacket wasps (Hymenoptera: Vespidae) reveal evolutionary signatures of social life.</title>
        <authorList>
            <person name="Catto M.A."/>
            <person name="Caine P.B."/>
            <person name="Orr S.E."/>
            <person name="Hunt B.G."/>
            <person name="Goodisman M.A.D."/>
        </authorList>
    </citation>
    <scope>NUCLEOTIDE SEQUENCE [LARGE SCALE GENOMIC DNA]</scope>
    <source>
        <strain evidence="4">232</strain>
        <tissue evidence="4">Head and thorax</tissue>
    </source>
</reference>
<accession>A0ABD2AL93</accession>
<protein>
    <submittedName>
        <fullName evidence="4">Heterogeneous nuclear ribonucleoprotein H</fullName>
    </submittedName>
</protein>
<organism evidence="4 5">
    <name type="scientific">Vespula maculifrons</name>
    <name type="common">Eastern yellow jacket</name>
    <name type="synonym">Wasp</name>
    <dbReference type="NCBI Taxonomy" id="7453"/>
    <lineage>
        <taxon>Eukaryota</taxon>
        <taxon>Metazoa</taxon>
        <taxon>Ecdysozoa</taxon>
        <taxon>Arthropoda</taxon>
        <taxon>Hexapoda</taxon>
        <taxon>Insecta</taxon>
        <taxon>Pterygota</taxon>
        <taxon>Neoptera</taxon>
        <taxon>Endopterygota</taxon>
        <taxon>Hymenoptera</taxon>
        <taxon>Apocrita</taxon>
        <taxon>Aculeata</taxon>
        <taxon>Vespoidea</taxon>
        <taxon>Vespidae</taxon>
        <taxon>Vespinae</taxon>
        <taxon>Vespula</taxon>
    </lineage>
</organism>
<keyword evidence="5" id="KW-1185">Reference proteome</keyword>
<evidence type="ECO:0000256" key="1">
    <source>
        <dbReference type="ARBA" id="ARBA00022737"/>
    </source>
</evidence>
<dbReference type="SUPFAM" id="SSF54928">
    <property type="entry name" value="RNA-binding domain, RBD"/>
    <property type="match status" value="1"/>
</dbReference>
<dbReference type="Proteomes" id="UP001607303">
    <property type="component" value="Unassembled WGS sequence"/>
</dbReference>
<name>A0ABD2AL93_VESMC</name>
<dbReference type="InterPro" id="IPR012677">
    <property type="entry name" value="Nucleotide-bd_a/b_plait_sf"/>
</dbReference>
<gene>
    <name evidence="4" type="ORF">V1477_020197</name>
</gene>
<dbReference type="AlphaFoldDB" id="A0ABD2AL93"/>
<dbReference type="InterPro" id="IPR035979">
    <property type="entry name" value="RBD_domain_sf"/>
</dbReference>
<keyword evidence="2" id="KW-0694">RNA-binding</keyword>
<dbReference type="GO" id="GO:1990904">
    <property type="term" value="C:ribonucleoprotein complex"/>
    <property type="evidence" value="ECO:0007669"/>
    <property type="project" value="UniProtKB-KW"/>
</dbReference>
<dbReference type="InterPro" id="IPR000504">
    <property type="entry name" value="RRM_dom"/>
</dbReference>
<sequence>MCGSGLEILPNGISLPTDYTGRSTGEAYVQFVNKDVAERALQKHKEKIGHRWGTDASWVWYM</sequence>
<keyword evidence="1" id="KW-0677">Repeat</keyword>
<dbReference type="Pfam" id="PF00076">
    <property type="entry name" value="RRM_1"/>
    <property type="match status" value="1"/>
</dbReference>
<dbReference type="Gene3D" id="3.30.70.330">
    <property type="match status" value="1"/>
</dbReference>
<proteinExistence type="predicted"/>
<keyword evidence="4" id="KW-0687">Ribonucleoprotein</keyword>
<evidence type="ECO:0000256" key="2">
    <source>
        <dbReference type="ARBA" id="ARBA00022884"/>
    </source>
</evidence>
<dbReference type="InterPro" id="IPR050666">
    <property type="entry name" value="ESRP"/>
</dbReference>
<dbReference type="PANTHER" id="PTHR13976">
    <property type="entry name" value="HETEROGENEOUS NUCLEAR RIBONUCLEOPROTEIN-RELATED"/>
    <property type="match status" value="1"/>
</dbReference>
<comment type="caution">
    <text evidence="4">The sequence shown here is derived from an EMBL/GenBank/DDBJ whole genome shotgun (WGS) entry which is preliminary data.</text>
</comment>